<dbReference type="SMART" id="SM00418">
    <property type="entry name" value="HTH_ARSR"/>
    <property type="match status" value="1"/>
</dbReference>
<evidence type="ECO:0000259" key="1">
    <source>
        <dbReference type="PROSITE" id="PS50987"/>
    </source>
</evidence>
<dbReference type="CDD" id="cd00090">
    <property type="entry name" value="HTH_ARSR"/>
    <property type="match status" value="1"/>
</dbReference>
<dbReference type="RefSeq" id="WP_186943160.1">
    <property type="nucleotide sequence ID" value="NZ_JACOGA010000016.1"/>
</dbReference>
<name>A0ABR6YF64_9BURK</name>
<dbReference type="InterPro" id="IPR001845">
    <property type="entry name" value="HTH_ArsR_DNA-bd_dom"/>
</dbReference>
<dbReference type="PROSITE" id="PS50987">
    <property type="entry name" value="HTH_ARSR_2"/>
    <property type="match status" value="1"/>
</dbReference>
<dbReference type="NCBIfam" id="NF033788">
    <property type="entry name" value="HTH_metalloreg"/>
    <property type="match status" value="1"/>
</dbReference>
<comment type="caution">
    <text evidence="2">The sequence shown here is derived from an EMBL/GenBank/DDBJ whole genome shotgun (WGS) entry which is preliminary data.</text>
</comment>
<keyword evidence="3" id="KW-1185">Reference proteome</keyword>
<dbReference type="InterPro" id="IPR036388">
    <property type="entry name" value="WH-like_DNA-bd_sf"/>
</dbReference>
<dbReference type="Pfam" id="PF12840">
    <property type="entry name" value="HTH_20"/>
    <property type="match status" value="1"/>
</dbReference>
<sequence>MVEYKTTSLNSQDDAWLDASFTAMADPTRRAILARLALSDARVTEIAGDFPMSLNAVSKHIKILERAELVRRTVQGRDHVLSLNAEAMTSAAEWIDYYRQFWQDRLASLDSFFTQQQIRAKKGNKT</sequence>
<gene>
    <name evidence="2" type="ORF">H8K55_16495</name>
</gene>
<feature type="domain" description="HTH arsR-type" evidence="1">
    <location>
        <begin position="9"/>
        <end position="103"/>
    </location>
</feature>
<evidence type="ECO:0000313" key="2">
    <source>
        <dbReference type="EMBL" id="MBC3875188.1"/>
    </source>
</evidence>
<dbReference type="InterPro" id="IPR011991">
    <property type="entry name" value="ArsR-like_HTH"/>
</dbReference>
<dbReference type="PANTHER" id="PTHR38600">
    <property type="entry name" value="TRANSCRIPTIONAL REGULATORY PROTEIN"/>
    <property type="match status" value="1"/>
</dbReference>
<evidence type="ECO:0000313" key="3">
    <source>
        <dbReference type="Proteomes" id="UP000624279"/>
    </source>
</evidence>
<protein>
    <submittedName>
        <fullName evidence="2">Winged helix-turn-helix transcriptional regulator</fullName>
    </submittedName>
</protein>
<organism evidence="2 3">
    <name type="scientific">Undibacterium flavidum</name>
    <dbReference type="NCBI Taxonomy" id="2762297"/>
    <lineage>
        <taxon>Bacteria</taxon>
        <taxon>Pseudomonadati</taxon>
        <taxon>Pseudomonadota</taxon>
        <taxon>Betaproteobacteria</taxon>
        <taxon>Burkholderiales</taxon>
        <taxon>Oxalobacteraceae</taxon>
        <taxon>Undibacterium</taxon>
    </lineage>
</organism>
<dbReference type="Proteomes" id="UP000624279">
    <property type="component" value="Unassembled WGS sequence"/>
</dbReference>
<dbReference type="SUPFAM" id="SSF46785">
    <property type="entry name" value="Winged helix' DNA-binding domain"/>
    <property type="match status" value="1"/>
</dbReference>
<dbReference type="Gene3D" id="1.10.10.10">
    <property type="entry name" value="Winged helix-like DNA-binding domain superfamily/Winged helix DNA-binding domain"/>
    <property type="match status" value="1"/>
</dbReference>
<proteinExistence type="predicted"/>
<dbReference type="EMBL" id="JACOGA010000016">
    <property type="protein sequence ID" value="MBC3875188.1"/>
    <property type="molecule type" value="Genomic_DNA"/>
</dbReference>
<reference evidence="2 3" key="1">
    <citation type="submission" date="2020-08" db="EMBL/GenBank/DDBJ databases">
        <title>Novel species isolated from subtropical streams in China.</title>
        <authorList>
            <person name="Lu H."/>
        </authorList>
    </citation>
    <scope>NUCLEOTIDE SEQUENCE [LARGE SCALE GENOMIC DNA]</scope>
    <source>
        <strain evidence="2 3">LX15W</strain>
    </source>
</reference>
<accession>A0ABR6YF64</accession>
<dbReference type="InterPro" id="IPR036390">
    <property type="entry name" value="WH_DNA-bd_sf"/>
</dbReference>
<dbReference type="PANTHER" id="PTHR38600:SF2">
    <property type="entry name" value="SLL0088 PROTEIN"/>
    <property type="match status" value="1"/>
</dbReference>